<comment type="catalytic activity">
    <reaction evidence="8">
        <text>L-seryl-[protein] + ATP = O-phospho-L-seryl-[protein] + ADP + H(+)</text>
        <dbReference type="Rhea" id="RHEA:17989"/>
        <dbReference type="Rhea" id="RHEA-COMP:9863"/>
        <dbReference type="Rhea" id="RHEA-COMP:11604"/>
        <dbReference type="ChEBI" id="CHEBI:15378"/>
        <dbReference type="ChEBI" id="CHEBI:29999"/>
        <dbReference type="ChEBI" id="CHEBI:30616"/>
        <dbReference type="ChEBI" id="CHEBI:83421"/>
        <dbReference type="ChEBI" id="CHEBI:456216"/>
        <dbReference type="EC" id="2.7.11.1"/>
    </reaction>
</comment>
<name>A0A7R8WGN2_9CRUS</name>
<dbReference type="GO" id="GO:0005524">
    <property type="term" value="F:ATP binding"/>
    <property type="evidence" value="ECO:0007669"/>
    <property type="project" value="UniProtKB-UniRule"/>
</dbReference>
<evidence type="ECO:0000256" key="4">
    <source>
        <dbReference type="ARBA" id="ARBA00022741"/>
    </source>
</evidence>
<evidence type="ECO:0000256" key="7">
    <source>
        <dbReference type="ARBA" id="ARBA00047899"/>
    </source>
</evidence>
<evidence type="ECO:0000256" key="5">
    <source>
        <dbReference type="ARBA" id="ARBA00022777"/>
    </source>
</evidence>
<protein>
    <recommendedName>
        <fullName evidence="1">non-specific serine/threonine protein kinase</fullName>
        <ecNumber evidence="1">2.7.11.1</ecNumber>
    </recommendedName>
</protein>
<feature type="compositionally biased region" description="Gly residues" evidence="9">
    <location>
        <begin position="63"/>
        <end position="73"/>
    </location>
</feature>
<dbReference type="EMBL" id="OB663386">
    <property type="protein sequence ID" value="CAD7231324.1"/>
    <property type="molecule type" value="Genomic_DNA"/>
</dbReference>
<dbReference type="GO" id="GO:0035556">
    <property type="term" value="P:intracellular signal transduction"/>
    <property type="evidence" value="ECO:0007669"/>
    <property type="project" value="TreeGrafter"/>
</dbReference>
<keyword evidence="2" id="KW-0723">Serine/threonine-protein kinase</keyword>
<keyword evidence="4" id="KW-0547">Nucleotide-binding</keyword>
<evidence type="ECO:0000256" key="1">
    <source>
        <dbReference type="ARBA" id="ARBA00012513"/>
    </source>
</evidence>
<evidence type="ECO:0000256" key="2">
    <source>
        <dbReference type="ARBA" id="ARBA00022527"/>
    </source>
</evidence>
<feature type="domain" description="Protein kinase" evidence="10">
    <location>
        <begin position="208"/>
        <end position="254"/>
    </location>
</feature>
<dbReference type="PROSITE" id="PS00107">
    <property type="entry name" value="PROTEIN_KINASE_ATP"/>
    <property type="match status" value="1"/>
</dbReference>
<evidence type="ECO:0000256" key="3">
    <source>
        <dbReference type="ARBA" id="ARBA00022679"/>
    </source>
</evidence>
<dbReference type="OrthoDB" id="63267at2759"/>
<dbReference type="GO" id="GO:0004674">
    <property type="term" value="F:protein serine/threonine kinase activity"/>
    <property type="evidence" value="ECO:0007669"/>
    <property type="project" value="UniProtKB-KW"/>
</dbReference>
<dbReference type="SUPFAM" id="SSF56112">
    <property type="entry name" value="Protein kinase-like (PK-like)"/>
    <property type="match status" value="1"/>
</dbReference>
<gene>
    <name evidence="11" type="ORF">CTOB1V02_LOCUS9172</name>
</gene>
<dbReference type="InterPro" id="IPR050236">
    <property type="entry name" value="Ser_Thr_kinase_AGC"/>
</dbReference>
<dbReference type="InterPro" id="IPR000719">
    <property type="entry name" value="Prot_kinase_dom"/>
</dbReference>
<comment type="catalytic activity">
    <reaction evidence="7">
        <text>L-threonyl-[protein] + ATP = O-phospho-L-threonyl-[protein] + ADP + H(+)</text>
        <dbReference type="Rhea" id="RHEA:46608"/>
        <dbReference type="Rhea" id="RHEA-COMP:11060"/>
        <dbReference type="Rhea" id="RHEA-COMP:11605"/>
        <dbReference type="ChEBI" id="CHEBI:15378"/>
        <dbReference type="ChEBI" id="CHEBI:30013"/>
        <dbReference type="ChEBI" id="CHEBI:30616"/>
        <dbReference type="ChEBI" id="CHEBI:61977"/>
        <dbReference type="ChEBI" id="CHEBI:456216"/>
        <dbReference type="EC" id="2.7.11.1"/>
    </reaction>
</comment>
<dbReference type="Gene3D" id="3.30.200.20">
    <property type="entry name" value="Phosphorylase Kinase, domain 1"/>
    <property type="match status" value="1"/>
</dbReference>
<dbReference type="PROSITE" id="PS50011">
    <property type="entry name" value="PROTEIN_KINASE_DOM"/>
    <property type="match status" value="1"/>
</dbReference>
<dbReference type="PANTHER" id="PTHR24356">
    <property type="entry name" value="SERINE/THREONINE-PROTEIN KINASE"/>
    <property type="match status" value="1"/>
</dbReference>
<dbReference type="PANTHER" id="PTHR24356:SF303">
    <property type="entry name" value="ATYPICAL PROTEIN KINASE C"/>
    <property type="match status" value="1"/>
</dbReference>
<evidence type="ECO:0000259" key="10">
    <source>
        <dbReference type="PROSITE" id="PS50011"/>
    </source>
</evidence>
<evidence type="ECO:0000313" key="11">
    <source>
        <dbReference type="EMBL" id="CAD7231324.1"/>
    </source>
</evidence>
<keyword evidence="5" id="KW-0418">Kinase</keyword>
<evidence type="ECO:0000256" key="6">
    <source>
        <dbReference type="ARBA" id="ARBA00022840"/>
    </source>
</evidence>
<keyword evidence="3" id="KW-0808">Transferase</keyword>
<proteinExistence type="predicted"/>
<dbReference type="InterPro" id="IPR011009">
    <property type="entry name" value="Kinase-like_dom_sf"/>
</dbReference>
<evidence type="ECO:0000256" key="9">
    <source>
        <dbReference type="SAM" id="MobiDB-lite"/>
    </source>
</evidence>
<keyword evidence="6" id="KW-0067">ATP-binding</keyword>
<reference evidence="11" key="1">
    <citation type="submission" date="2020-11" db="EMBL/GenBank/DDBJ databases">
        <authorList>
            <person name="Tran Van P."/>
        </authorList>
    </citation>
    <scope>NUCLEOTIDE SEQUENCE</scope>
</reference>
<dbReference type="EC" id="2.7.11.1" evidence="1"/>
<evidence type="ECO:0000256" key="8">
    <source>
        <dbReference type="ARBA" id="ARBA00048679"/>
    </source>
</evidence>
<accession>A0A7R8WGN2</accession>
<organism evidence="11">
    <name type="scientific">Cyprideis torosa</name>
    <dbReference type="NCBI Taxonomy" id="163714"/>
    <lineage>
        <taxon>Eukaryota</taxon>
        <taxon>Metazoa</taxon>
        <taxon>Ecdysozoa</taxon>
        <taxon>Arthropoda</taxon>
        <taxon>Crustacea</taxon>
        <taxon>Oligostraca</taxon>
        <taxon>Ostracoda</taxon>
        <taxon>Podocopa</taxon>
        <taxon>Podocopida</taxon>
        <taxon>Cytherocopina</taxon>
        <taxon>Cytheroidea</taxon>
        <taxon>Cytherideidae</taxon>
        <taxon>Cyprideis</taxon>
    </lineage>
</organism>
<feature type="region of interest" description="Disordered" evidence="9">
    <location>
        <begin position="34"/>
        <end position="103"/>
    </location>
</feature>
<sequence length="254" mass="27919">MRRHRYVVGRQKEEIPCKLDEVERRARLAPGGSSDVLINVSANGEGTVPPPERFANEVPTPGVEGGGGRGSGSRKGATALSSRGSGSVRANEEGDEVAVRETASRRHWLCKQKEVWDGAWVVDCGLIEGIEKSASAPGPALCFPLTPDCPPLGEERSAVAPANAFRRGRQGAERLERGTARFRTGVEPHRLVEEDGARPGQQYTLRDFELIRVIGRGSYAKVYMVELKRTKRIYAMKVIKKELVTDDEVSERRL</sequence>
<dbReference type="InterPro" id="IPR017441">
    <property type="entry name" value="Protein_kinase_ATP_BS"/>
</dbReference>
<dbReference type="AlphaFoldDB" id="A0A7R8WGN2"/>